<organism evidence="8 9">
    <name type="scientific">Acorus calamus</name>
    <name type="common">Sweet flag</name>
    <dbReference type="NCBI Taxonomy" id="4465"/>
    <lineage>
        <taxon>Eukaryota</taxon>
        <taxon>Viridiplantae</taxon>
        <taxon>Streptophyta</taxon>
        <taxon>Embryophyta</taxon>
        <taxon>Tracheophyta</taxon>
        <taxon>Spermatophyta</taxon>
        <taxon>Magnoliopsida</taxon>
        <taxon>Liliopsida</taxon>
        <taxon>Acoraceae</taxon>
        <taxon>Acorus</taxon>
    </lineage>
</organism>
<comment type="caution">
    <text evidence="8">The sequence shown here is derived from an EMBL/GenBank/DDBJ whole genome shotgun (WGS) entry which is preliminary data.</text>
</comment>
<keyword evidence="3" id="KW-0328">Glycosyltransferase</keyword>
<accession>A0AAV9FFN0</accession>
<dbReference type="PANTHER" id="PTHR20961">
    <property type="entry name" value="GLYCOSYLTRANSFERASE"/>
    <property type="match status" value="1"/>
</dbReference>
<protein>
    <recommendedName>
        <fullName evidence="7">Glycosyltransferase 61 catalytic domain-containing protein</fullName>
    </recommendedName>
</protein>
<reference evidence="8" key="2">
    <citation type="submission" date="2023-06" db="EMBL/GenBank/DDBJ databases">
        <authorList>
            <person name="Ma L."/>
            <person name="Liu K.-W."/>
            <person name="Li Z."/>
            <person name="Hsiao Y.-Y."/>
            <person name="Qi Y."/>
            <person name="Fu T."/>
            <person name="Tang G."/>
            <person name="Zhang D."/>
            <person name="Sun W.-H."/>
            <person name="Liu D.-K."/>
            <person name="Li Y."/>
            <person name="Chen G.-Z."/>
            <person name="Liu X.-D."/>
            <person name="Liao X.-Y."/>
            <person name="Jiang Y.-T."/>
            <person name="Yu X."/>
            <person name="Hao Y."/>
            <person name="Huang J."/>
            <person name="Zhao X.-W."/>
            <person name="Ke S."/>
            <person name="Chen Y.-Y."/>
            <person name="Wu W.-L."/>
            <person name="Hsu J.-L."/>
            <person name="Lin Y.-F."/>
            <person name="Huang M.-D."/>
            <person name="Li C.-Y."/>
            <person name="Huang L."/>
            <person name="Wang Z.-W."/>
            <person name="Zhao X."/>
            <person name="Zhong W.-Y."/>
            <person name="Peng D.-H."/>
            <person name="Ahmad S."/>
            <person name="Lan S."/>
            <person name="Zhang J.-S."/>
            <person name="Tsai W.-C."/>
            <person name="Van De Peer Y."/>
            <person name="Liu Z.-J."/>
        </authorList>
    </citation>
    <scope>NUCLEOTIDE SEQUENCE</scope>
    <source>
        <strain evidence="8">CP</strain>
        <tissue evidence="8">Leaves</tissue>
    </source>
</reference>
<evidence type="ECO:0000256" key="5">
    <source>
        <dbReference type="ARBA" id="ARBA00023180"/>
    </source>
</evidence>
<dbReference type="PANTHER" id="PTHR20961:SF108">
    <property type="entry name" value="GLYCOSYLTRANSFERASE"/>
    <property type="match status" value="1"/>
</dbReference>
<keyword evidence="6" id="KW-0812">Transmembrane</keyword>
<evidence type="ECO:0000313" key="9">
    <source>
        <dbReference type="Proteomes" id="UP001180020"/>
    </source>
</evidence>
<evidence type="ECO:0000256" key="3">
    <source>
        <dbReference type="ARBA" id="ARBA00022676"/>
    </source>
</evidence>
<keyword evidence="4" id="KW-0808">Transferase</keyword>
<evidence type="ECO:0000259" key="7">
    <source>
        <dbReference type="Pfam" id="PF04577"/>
    </source>
</evidence>
<dbReference type="EMBL" id="JAUJYO010000001">
    <property type="protein sequence ID" value="KAK1324650.1"/>
    <property type="molecule type" value="Genomic_DNA"/>
</dbReference>
<dbReference type="Pfam" id="PF04577">
    <property type="entry name" value="Glyco_transf_61"/>
    <property type="match status" value="1"/>
</dbReference>
<gene>
    <name evidence="8" type="ORF">QJS10_CPA01g01784</name>
</gene>
<name>A0AAV9FFN0_ACOCL</name>
<keyword evidence="6" id="KW-1133">Transmembrane helix</keyword>
<proteinExistence type="predicted"/>
<keyword evidence="9" id="KW-1185">Reference proteome</keyword>
<dbReference type="AlphaFoldDB" id="A0AAV9FFN0"/>
<evidence type="ECO:0000256" key="6">
    <source>
        <dbReference type="SAM" id="Phobius"/>
    </source>
</evidence>
<feature type="domain" description="Glycosyltransferase 61 catalytic" evidence="7">
    <location>
        <begin position="182"/>
        <end position="375"/>
    </location>
</feature>
<dbReference type="GO" id="GO:0000139">
    <property type="term" value="C:Golgi membrane"/>
    <property type="evidence" value="ECO:0007669"/>
    <property type="project" value="UniProtKB-SubCell"/>
</dbReference>
<reference evidence="8" key="1">
    <citation type="journal article" date="2023" name="Nat. Commun.">
        <title>Diploid and tetraploid genomes of Acorus and the evolution of monocots.</title>
        <authorList>
            <person name="Ma L."/>
            <person name="Liu K.W."/>
            <person name="Li Z."/>
            <person name="Hsiao Y.Y."/>
            <person name="Qi Y."/>
            <person name="Fu T."/>
            <person name="Tang G.D."/>
            <person name="Zhang D."/>
            <person name="Sun W.H."/>
            <person name="Liu D.K."/>
            <person name="Li Y."/>
            <person name="Chen G.Z."/>
            <person name="Liu X.D."/>
            <person name="Liao X.Y."/>
            <person name="Jiang Y.T."/>
            <person name="Yu X."/>
            <person name="Hao Y."/>
            <person name="Huang J."/>
            <person name="Zhao X.W."/>
            <person name="Ke S."/>
            <person name="Chen Y.Y."/>
            <person name="Wu W.L."/>
            <person name="Hsu J.L."/>
            <person name="Lin Y.F."/>
            <person name="Huang M.D."/>
            <person name="Li C.Y."/>
            <person name="Huang L."/>
            <person name="Wang Z.W."/>
            <person name="Zhao X."/>
            <person name="Zhong W.Y."/>
            <person name="Peng D.H."/>
            <person name="Ahmad S."/>
            <person name="Lan S."/>
            <person name="Zhang J.S."/>
            <person name="Tsai W.C."/>
            <person name="Van de Peer Y."/>
            <person name="Liu Z.J."/>
        </authorList>
    </citation>
    <scope>NUCLEOTIDE SEQUENCE</scope>
    <source>
        <strain evidence="8">CP</strain>
    </source>
</reference>
<dbReference type="InterPro" id="IPR007657">
    <property type="entry name" value="Glycosyltransferase_61"/>
</dbReference>
<comment type="pathway">
    <text evidence="2">Glycan metabolism.</text>
</comment>
<dbReference type="InterPro" id="IPR049625">
    <property type="entry name" value="Glyco_transf_61_cat"/>
</dbReference>
<comment type="subcellular location">
    <subcellularLocation>
        <location evidence="1">Golgi apparatus membrane</location>
        <topology evidence="1">Single-pass type II membrane protein</topology>
    </subcellularLocation>
</comment>
<sequence>MHTKSTKKERLKGFFFDLQVQRMRKSWSRFALGIMFLPLIYVVLLQSDAYNLNSWKLQIAQWIGSSDASNMLLLQKLAAGTNKRELYQNGATCISYPDSDVCVATGEVRFDTKTSTFHLTAGQRLHHSPTSVKPYTRKKDNITMSWISEVKLQESSAAAQPCQFNHTSPAMVFATSGFAGNFYHDMNDILLPLFMTAGHFRSQVHLVVVNIRDPWVLKYRKILSHISRHPLIVSPPRHWRGGEREVHCFPGAVVGLKYYDNLVCNASDVPDGHSIVDFKKFIHESFSLDFSRTTPTTQRPSLVLISRARTRVLLNEEEIVGVAEEVGFRVTVANRTTTSDVERFAEMVNACEVLVGAHGAGLTNFLFLAREAVLVQVVPWGLDWASETYYGGPSQRMGVKYVEYKTEVDESSLYGEYPMDDPVIADPLAIHKMGYQVSRKIFIDGQNVTVNLSRFRETLVKVFRMVRPEIL</sequence>
<evidence type="ECO:0000256" key="4">
    <source>
        <dbReference type="ARBA" id="ARBA00022679"/>
    </source>
</evidence>
<evidence type="ECO:0000313" key="8">
    <source>
        <dbReference type="EMBL" id="KAK1324650.1"/>
    </source>
</evidence>
<dbReference type="GO" id="GO:0016763">
    <property type="term" value="F:pentosyltransferase activity"/>
    <property type="evidence" value="ECO:0007669"/>
    <property type="project" value="UniProtKB-ARBA"/>
</dbReference>
<evidence type="ECO:0000256" key="1">
    <source>
        <dbReference type="ARBA" id="ARBA00004323"/>
    </source>
</evidence>
<keyword evidence="5" id="KW-0325">Glycoprotein</keyword>
<feature type="transmembrane region" description="Helical" evidence="6">
    <location>
        <begin position="27"/>
        <end position="44"/>
    </location>
</feature>
<dbReference type="Proteomes" id="UP001180020">
    <property type="component" value="Unassembled WGS sequence"/>
</dbReference>
<keyword evidence="6" id="KW-0472">Membrane</keyword>
<evidence type="ECO:0000256" key="2">
    <source>
        <dbReference type="ARBA" id="ARBA00004881"/>
    </source>
</evidence>